<dbReference type="Pfam" id="PF00027">
    <property type="entry name" value="cNMP_binding"/>
    <property type="match status" value="1"/>
</dbReference>
<keyword evidence="2" id="KW-0238">DNA-binding</keyword>
<dbReference type="Pfam" id="PF13545">
    <property type="entry name" value="HTH_Crp_2"/>
    <property type="match status" value="1"/>
</dbReference>
<evidence type="ECO:0008006" key="9">
    <source>
        <dbReference type="Google" id="ProtNLM"/>
    </source>
</evidence>
<dbReference type="EMBL" id="QDGZ01000001">
    <property type="protein sequence ID" value="PVG84079.1"/>
    <property type="molecule type" value="Genomic_DNA"/>
</dbReference>
<dbReference type="SUPFAM" id="SSF51206">
    <property type="entry name" value="cAMP-binding domain-like"/>
    <property type="match status" value="1"/>
</dbReference>
<feature type="transmembrane region" description="Helical" evidence="4">
    <location>
        <begin position="81"/>
        <end position="100"/>
    </location>
</feature>
<proteinExistence type="predicted"/>
<evidence type="ECO:0000256" key="4">
    <source>
        <dbReference type="SAM" id="Phobius"/>
    </source>
</evidence>
<keyword evidence="4" id="KW-0812">Transmembrane</keyword>
<dbReference type="InterPro" id="IPR000595">
    <property type="entry name" value="cNMP-bd_dom"/>
</dbReference>
<evidence type="ECO:0000313" key="7">
    <source>
        <dbReference type="EMBL" id="PVG84079.1"/>
    </source>
</evidence>
<dbReference type="PROSITE" id="PS50042">
    <property type="entry name" value="CNMP_BINDING_3"/>
    <property type="match status" value="1"/>
</dbReference>
<evidence type="ECO:0000256" key="1">
    <source>
        <dbReference type="ARBA" id="ARBA00023015"/>
    </source>
</evidence>
<dbReference type="InterPro" id="IPR050397">
    <property type="entry name" value="Env_Response_Regulators"/>
</dbReference>
<evidence type="ECO:0000256" key="3">
    <source>
        <dbReference type="ARBA" id="ARBA00023163"/>
    </source>
</evidence>
<dbReference type="GO" id="GO:0003700">
    <property type="term" value="F:DNA-binding transcription factor activity"/>
    <property type="evidence" value="ECO:0007669"/>
    <property type="project" value="TreeGrafter"/>
</dbReference>
<keyword evidence="8" id="KW-1185">Reference proteome</keyword>
<dbReference type="InterPro" id="IPR018490">
    <property type="entry name" value="cNMP-bd_dom_sf"/>
</dbReference>
<feature type="domain" description="Cyclic nucleotide-binding" evidence="5">
    <location>
        <begin position="16"/>
        <end position="119"/>
    </location>
</feature>
<name>A0A2T8FEG3_9ACTN</name>
<reference evidence="7 8" key="1">
    <citation type="submission" date="2018-04" db="EMBL/GenBank/DDBJ databases">
        <title>Genome of Nocardioides gansuensis WSJ-1.</title>
        <authorList>
            <person name="Wu S."/>
            <person name="Wang G."/>
        </authorList>
    </citation>
    <scope>NUCLEOTIDE SEQUENCE [LARGE SCALE GENOMIC DNA]</scope>
    <source>
        <strain evidence="7 8">WSJ-1</strain>
    </source>
</reference>
<dbReference type="PANTHER" id="PTHR24567:SF74">
    <property type="entry name" value="HTH-TYPE TRANSCRIPTIONAL REGULATOR ARCR"/>
    <property type="match status" value="1"/>
</dbReference>
<accession>A0A2T8FEG3</accession>
<dbReference type="PRINTS" id="PR00034">
    <property type="entry name" value="HTHCRP"/>
</dbReference>
<keyword evidence="4" id="KW-0472">Membrane</keyword>
<dbReference type="CDD" id="cd00038">
    <property type="entry name" value="CAP_ED"/>
    <property type="match status" value="1"/>
</dbReference>
<comment type="caution">
    <text evidence="7">The sequence shown here is derived from an EMBL/GenBank/DDBJ whole genome shotgun (WGS) entry which is preliminary data.</text>
</comment>
<organism evidence="7 8">
    <name type="scientific">Nocardioides gansuensis</name>
    <dbReference type="NCBI Taxonomy" id="2138300"/>
    <lineage>
        <taxon>Bacteria</taxon>
        <taxon>Bacillati</taxon>
        <taxon>Actinomycetota</taxon>
        <taxon>Actinomycetes</taxon>
        <taxon>Propionibacteriales</taxon>
        <taxon>Nocardioidaceae</taxon>
        <taxon>Nocardioides</taxon>
    </lineage>
</organism>
<evidence type="ECO:0000259" key="6">
    <source>
        <dbReference type="PROSITE" id="PS51063"/>
    </source>
</evidence>
<sequence length="236" mass="25739">MWIVDADLRAAVAKSHLHALAPDVLEGLMAGAVRTRIPAGSVTHREGEQGAHLELVISGLVRVFVTAPDGRTMTVRYCRPGALIGVASLFAAGFALPAAIQPLVDTEVLRMSSTMARRMAERDVRVALAFLGELSERVMSFIHEIPGSAFATVRQRVSRHLLDLAVQREPGRDRGTQIIVPVSQQELADAVGTVREVVVRVLRELRQEGLVRTERDQIVILHPARLVAMQGWNPGS</sequence>
<dbReference type="SUPFAM" id="SSF46785">
    <property type="entry name" value="Winged helix' DNA-binding domain"/>
    <property type="match status" value="1"/>
</dbReference>
<dbReference type="SMART" id="SM00419">
    <property type="entry name" value="HTH_CRP"/>
    <property type="match status" value="1"/>
</dbReference>
<keyword evidence="4" id="KW-1133">Transmembrane helix</keyword>
<dbReference type="GO" id="GO:0005829">
    <property type="term" value="C:cytosol"/>
    <property type="evidence" value="ECO:0007669"/>
    <property type="project" value="TreeGrafter"/>
</dbReference>
<dbReference type="InterPro" id="IPR036388">
    <property type="entry name" value="WH-like_DNA-bd_sf"/>
</dbReference>
<dbReference type="Gene3D" id="2.60.120.10">
    <property type="entry name" value="Jelly Rolls"/>
    <property type="match status" value="1"/>
</dbReference>
<dbReference type="PROSITE" id="PS51063">
    <property type="entry name" value="HTH_CRP_2"/>
    <property type="match status" value="1"/>
</dbReference>
<evidence type="ECO:0000259" key="5">
    <source>
        <dbReference type="PROSITE" id="PS50042"/>
    </source>
</evidence>
<dbReference type="InterPro" id="IPR036390">
    <property type="entry name" value="WH_DNA-bd_sf"/>
</dbReference>
<dbReference type="InterPro" id="IPR014710">
    <property type="entry name" value="RmlC-like_jellyroll"/>
</dbReference>
<dbReference type="AlphaFoldDB" id="A0A2T8FEG3"/>
<gene>
    <name evidence="7" type="ORF">DDE18_00010</name>
</gene>
<dbReference type="Gene3D" id="1.10.10.10">
    <property type="entry name" value="Winged helix-like DNA-binding domain superfamily/Winged helix DNA-binding domain"/>
    <property type="match status" value="1"/>
</dbReference>
<keyword evidence="3" id="KW-0804">Transcription</keyword>
<feature type="domain" description="HTH crp-type" evidence="6">
    <location>
        <begin position="151"/>
        <end position="224"/>
    </location>
</feature>
<dbReference type="SMART" id="SM00100">
    <property type="entry name" value="cNMP"/>
    <property type="match status" value="1"/>
</dbReference>
<evidence type="ECO:0000256" key="2">
    <source>
        <dbReference type="ARBA" id="ARBA00023125"/>
    </source>
</evidence>
<dbReference type="InterPro" id="IPR012318">
    <property type="entry name" value="HTH_CRP"/>
</dbReference>
<dbReference type="Proteomes" id="UP000246018">
    <property type="component" value="Unassembled WGS sequence"/>
</dbReference>
<protein>
    <recommendedName>
        <fullName evidence="9">Crp/Fnr family transcriptional regulator</fullName>
    </recommendedName>
</protein>
<keyword evidence="1" id="KW-0805">Transcription regulation</keyword>
<dbReference type="PANTHER" id="PTHR24567">
    <property type="entry name" value="CRP FAMILY TRANSCRIPTIONAL REGULATORY PROTEIN"/>
    <property type="match status" value="1"/>
</dbReference>
<dbReference type="GO" id="GO:0003677">
    <property type="term" value="F:DNA binding"/>
    <property type="evidence" value="ECO:0007669"/>
    <property type="project" value="UniProtKB-KW"/>
</dbReference>
<evidence type="ECO:0000313" key="8">
    <source>
        <dbReference type="Proteomes" id="UP000246018"/>
    </source>
</evidence>